<accession>A0AAJ1Q4E8</accession>
<feature type="transmembrane region" description="Helical" evidence="2">
    <location>
        <begin position="35"/>
        <end position="57"/>
    </location>
</feature>
<feature type="transmembrane region" description="Helical" evidence="2">
    <location>
        <begin position="139"/>
        <end position="157"/>
    </location>
</feature>
<keyword evidence="2" id="KW-0472">Membrane</keyword>
<organism evidence="4 5">
    <name type="scientific">Facklamia hominis</name>
    <dbReference type="NCBI Taxonomy" id="178214"/>
    <lineage>
        <taxon>Bacteria</taxon>
        <taxon>Bacillati</taxon>
        <taxon>Bacillota</taxon>
        <taxon>Bacilli</taxon>
        <taxon>Lactobacillales</taxon>
        <taxon>Aerococcaceae</taxon>
        <taxon>Facklamia</taxon>
    </lineage>
</organism>
<evidence type="ECO:0000256" key="1">
    <source>
        <dbReference type="ARBA" id="ARBA00009067"/>
    </source>
</evidence>
<keyword evidence="4" id="KW-0378">Hydrolase</keyword>
<keyword evidence="2" id="KW-0812">Transmembrane</keyword>
<evidence type="ECO:0000313" key="4">
    <source>
        <dbReference type="EMBL" id="MDK7186609.1"/>
    </source>
</evidence>
<evidence type="ECO:0000313" key="5">
    <source>
        <dbReference type="Proteomes" id="UP001229251"/>
    </source>
</evidence>
<dbReference type="Pfam" id="PF02517">
    <property type="entry name" value="Rce1-like"/>
    <property type="match status" value="1"/>
</dbReference>
<dbReference type="InterPro" id="IPR003675">
    <property type="entry name" value="Rce1/LyrA-like_dom"/>
</dbReference>
<dbReference type="InterPro" id="IPR052710">
    <property type="entry name" value="CAAX_protease"/>
</dbReference>
<dbReference type="PANTHER" id="PTHR36435">
    <property type="entry name" value="SLR1288 PROTEIN"/>
    <property type="match status" value="1"/>
</dbReference>
<name>A0AAJ1Q4E8_9LACT</name>
<dbReference type="GO" id="GO:0004175">
    <property type="term" value="F:endopeptidase activity"/>
    <property type="evidence" value="ECO:0007669"/>
    <property type="project" value="UniProtKB-ARBA"/>
</dbReference>
<dbReference type="GO" id="GO:0008237">
    <property type="term" value="F:metallopeptidase activity"/>
    <property type="evidence" value="ECO:0007669"/>
    <property type="project" value="UniProtKB-KW"/>
</dbReference>
<keyword evidence="4" id="KW-0482">Metalloprotease</keyword>
<dbReference type="GO" id="GO:0080120">
    <property type="term" value="P:CAAX-box protein maturation"/>
    <property type="evidence" value="ECO:0007669"/>
    <property type="project" value="UniProtKB-ARBA"/>
</dbReference>
<dbReference type="EMBL" id="JASOOE010000002">
    <property type="protein sequence ID" value="MDK7186609.1"/>
    <property type="molecule type" value="Genomic_DNA"/>
</dbReference>
<gene>
    <name evidence="4" type="ORF">QP433_01285</name>
</gene>
<dbReference type="EC" id="3.4.-.-" evidence="4"/>
<dbReference type="PANTHER" id="PTHR36435:SF1">
    <property type="entry name" value="CAAX AMINO TERMINAL PROTEASE FAMILY PROTEIN"/>
    <property type="match status" value="1"/>
</dbReference>
<evidence type="ECO:0000259" key="3">
    <source>
        <dbReference type="Pfam" id="PF02517"/>
    </source>
</evidence>
<feature type="domain" description="CAAX prenyl protease 2/Lysostaphin resistance protein A-like" evidence="3">
    <location>
        <begin position="106"/>
        <end position="202"/>
    </location>
</feature>
<reference evidence="4" key="1">
    <citation type="submission" date="2023-05" db="EMBL/GenBank/DDBJ databases">
        <title>Cataloging the Phylogenetic Diversity of Human Bladder Bacteria.</title>
        <authorList>
            <person name="Du J."/>
        </authorList>
    </citation>
    <scope>NUCLEOTIDE SEQUENCE</scope>
    <source>
        <strain evidence="4">UMB1231</strain>
    </source>
</reference>
<keyword evidence="4" id="KW-0645">Protease</keyword>
<keyword evidence="2" id="KW-1133">Transmembrane helix</keyword>
<evidence type="ECO:0000256" key="2">
    <source>
        <dbReference type="SAM" id="Phobius"/>
    </source>
</evidence>
<feature type="transmembrane region" description="Helical" evidence="2">
    <location>
        <begin position="219"/>
        <end position="239"/>
    </location>
</feature>
<protein>
    <submittedName>
        <fullName evidence="4">CPBP family intramembrane metalloprotease</fullName>
        <ecNumber evidence="4">3.4.-.-</ecNumber>
    </submittedName>
</protein>
<feature type="transmembrane region" description="Helical" evidence="2">
    <location>
        <begin position="190"/>
        <end position="207"/>
    </location>
</feature>
<proteinExistence type="inferred from homology"/>
<dbReference type="AlphaFoldDB" id="A0AAJ1Q4E8"/>
<dbReference type="Proteomes" id="UP001229251">
    <property type="component" value="Unassembled WGS sequence"/>
</dbReference>
<sequence length="246" mass="27274">MIKKLYKKSEIWFALAWVIVYVVLASTGDNISENIGILKIATLPILIILSIILFLFVKNNGLAKKYGLCKSEIPASKMLFYIPLMIIMTTNFWYGVTINFSPLENILYILSMLCVGFLEEMIFRGFLFNALVRDGVKSAIIISSVSFGIGHIVNLVNGSGAELLPTMLQVVYAIAIGFAFVMIYYKTKSLLPCILTHSILNSLSVFANEEIITPQKQIISSILIALIAAGYALYIALAVKEKTQNN</sequence>
<comment type="similarity">
    <text evidence="1">Belongs to the UPF0177 family.</text>
</comment>
<dbReference type="RefSeq" id="WP_285065267.1">
    <property type="nucleotide sequence ID" value="NZ_JASOOE010000002.1"/>
</dbReference>
<comment type="caution">
    <text evidence="4">The sequence shown here is derived from an EMBL/GenBank/DDBJ whole genome shotgun (WGS) entry which is preliminary data.</text>
</comment>
<feature type="transmembrane region" description="Helical" evidence="2">
    <location>
        <begin position="78"/>
        <end position="94"/>
    </location>
</feature>
<feature type="transmembrane region" description="Helical" evidence="2">
    <location>
        <begin position="163"/>
        <end position="183"/>
    </location>
</feature>
<feature type="transmembrane region" description="Helical" evidence="2">
    <location>
        <begin position="106"/>
        <end position="127"/>
    </location>
</feature>